<dbReference type="Proteomes" id="UP000076584">
    <property type="component" value="Unassembled WGS sequence"/>
</dbReference>
<dbReference type="AlphaFoldDB" id="A0A161W8D8"/>
<accession>A0A161W8D8</accession>
<proteinExistence type="predicted"/>
<protein>
    <submittedName>
        <fullName evidence="2">Uncharacterized protein</fullName>
    </submittedName>
</protein>
<keyword evidence="1" id="KW-0472">Membrane</keyword>
<keyword evidence="1" id="KW-0812">Transmembrane</keyword>
<evidence type="ECO:0000313" key="2">
    <source>
        <dbReference type="EMBL" id="KZL80228.1"/>
    </source>
</evidence>
<comment type="caution">
    <text evidence="2">The sequence shown here is derived from an EMBL/GenBank/DDBJ whole genome shotgun (WGS) entry which is preliminary data.</text>
</comment>
<name>A0A161W8D8_COLIC</name>
<dbReference type="EMBL" id="LFIW01001965">
    <property type="protein sequence ID" value="KZL80228.1"/>
    <property type="molecule type" value="Genomic_DNA"/>
</dbReference>
<keyword evidence="1" id="KW-1133">Transmembrane helix</keyword>
<gene>
    <name evidence="2" type="ORF">CI238_06537</name>
</gene>
<keyword evidence="3" id="KW-1185">Reference proteome</keyword>
<organism evidence="2 3">
    <name type="scientific">Colletotrichum incanum</name>
    <name type="common">Soybean anthracnose fungus</name>
    <dbReference type="NCBI Taxonomy" id="1573173"/>
    <lineage>
        <taxon>Eukaryota</taxon>
        <taxon>Fungi</taxon>
        <taxon>Dikarya</taxon>
        <taxon>Ascomycota</taxon>
        <taxon>Pezizomycotina</taxon>
        <taxon>Sordariomycetes</taxon>
        <taxon>Hypocreomycetidae</taxon>
        <taxon>Glomerellales</taxon>
        <taxon>Glomerellaceae</taxon>
        <taxon>Colletotrichum</taxon>
        <taxon>Colletotrichum spaethianum species complex</taxon>
    </lineage>
</organism>
<feature type="transmembrane region" description="Helical" evidence="1">
    <location>
        <begin position="126"/>
        <end position="143"/>
    </location>
</feature>
<evidence type="ECO:0000256" key="1">
    <source>
        <dbReference type="SAM" id="Phobius"/>
    </source>
</evidence>
<feature type="transmembrane region" description="Helical" evidence="1">
    <location>
        <begin position="173"/>
        <end position="193"/>
    </location>
</feature>
<evidence type="ECO:0000313" key="3">
    <source>
        <dbReference type="Proteomes" id="UP000076584"/>
    </source>
</evidence>
<sequence>MHVPSDFIYMAGEIRPRYVFDIPPECWAAALPTSTDGPTCPEARLRTNLSHYVSSWHEIRPPVPRRLRSPYHFMIVTDLACFCTLTHLLSLVVTRSVHDSVKRTYPQRYHHQDIELAARLAHASRFLFYFMAAMFVLLDYAFWVTGCKDIYAEGQYRCPMKCSIDKSKGGQPWRLMVMNMTLMSYCYAVQIFLSCRTGRLFWMHHIKDHLVDKKGQPINSFSRGGPRTSYEGLKISLPTVGYFLASEVETILGPTVYFGLCRYSYSSCDSWDSLNLMRGIQKHLIRESDAKELDSCPSEGPLDDGACK</sequence>
<feature type="transmembrane region" description="Helical" evidence="1">
    <location>
        <begin position="71"/>
        <end position="93"/>
    </location>
</feature>
<dbReference type="STRING" id="1573173.A0A161W8D8"/>
<reference evidence="2 3" key="1">
    <citation type="submission" date="2015-06" db="EMBL/GenBank/DDBJ databases">
        <title>Survival trade-offs in plant roots during colonization by closely related pathogenic and mutualistic fungi.</title>
        <authorList>
            <person name="Hacquard S."/>
            <person name="Kracher B."/>
            <person name="Hiruma K."/>
            <person name="Weinman A."/>
            <person name="Muench P."/>
            <person name="Garrido Oter R."/>
            <person name="Ver Loren van Themaat E."/>
            <person name="Dallerey J.-F."/>
            <person name="Damm U."/>
            <person name="Henrissat B."/>
            <person name="Lespinet O."/>
            <person name="Thon M."/>
            <person name="Kemen E."/>
            <person name="McHardy A.C."/>
            <person name="Schulze-Lefert P."/>
            <person name="O'Connell R.J."/>
        </authorList>
    </citation>
    <scope>NUCLEOTIDE SEQUENCE [LARGE SCALE GENOMIC DNA]</scope>
    <source>
        <strain evidence="2 3">MAFF 238704</strain>
    </source>
</reference>